<reference evidence="3" key="1">
    <citation type="submission" date="2020-06" db="EMBL/GenBank/DDBJ databases">
        <title>Draft genomic sequecing of Geomonas sp. Red745.</title>
        <authorList>
            <person name="Itoh H."/>
            <person name="Xu Z.X."/>
            <person name="Ushijima N."/>
            <person name="Masuda Y."/>
            <person name="Shiratori Y."/>
            <person name="Senoo K."/>
        </authorList>
    </citation>
    <scope>NUCLEOTIDE SEQUENCE [LARGE SCALE GENOMIC DNA]</scope>
    <source>
        <strain evidence="3">Red745</strain>
    </source>
</reference>
<proteinExistence type="predicted"/>
<gene>
    <name evidence="2" type="ORF">GMLC_16520</name>
</gene>
<evidence type="ECO:0000313" key="3">
    <source>
        <dbReference type="Proteomes" id="UP000587586"/>
    </source>
</evidence>
<sequence>MTATLRIERVEELSESSYLMLRNTYNMLREMKGMVDRLHLSATQGGPASLDQVAALKLTTDRLFDELERYLRPECDPDSADDAARTETGMDGMLE</sequence>
<accession>A0A6V8N983</accession>
<dbReference type="EMBL" id="BLXZ01000003">
    <property type="protein sequence ID" value="GFO68073.1"/>
    <property type="molecule type" value="Genomic_DNA"/>
</dbReference>
<feature type="region of interest" description="Disordered" evidence="1">
    <location>
        <begin position="74"/>
        <end position="95"/>
    </location>
</feature>
<dbReference type="Proteomes" id="UP000587586">
    <property type="component" value="Unassembled WGS sequence"/>
</dbReference>
<organism evidence="2 3">
    <name type="scientific">Geomonas limicola</name>
    <dbReference type="NCBI Taxonomy" id="2740186"/>
    <lineage>
        <taxon>Bacteria</taxon>
        <taxon>Pseudomonadati</taxon>
        <taxon>Thermodesulfobacteriota</taxon>
        <taxon>Desulfuromonadia</taxon>
        <taxon>Geobacterales</taxon>
        <taxon>Geobacteraceae</taxon>
        <taxon>Geomonas</taxon>
    </lineage>
</organism>
<protein>
    <submittedName>
        <fullName evidence="2">Uncharacterized protein</fullName>
    </submittedName>
</protein>
<evidence type="ECO:0000313" key="2">
    <source>
        <dbReference type="EMBL" id="GFO68073.1"/>
    </source>
</evidence>
<comment type="caution">
    <text evidence="2">The sequence shown here is derived from an EMBL/GenBank/DDBJ whole genome shotgun (WGS) entry which is preliminary data.</text>
</comment>
<dbReference type="RefSeq" id="WP_183360602.1">
    <property type="nucleotide sequence ID" value="NZ_BLXZ01000003.1"/>
</dbReference>
<keyword evidence="3" id="KW-1185">Reference proteome</keyword>
<name>A0A6V8N983_9BACT</name>
<dbReference type="AlphaFoldDB" id="A0A6V8N983"/>
<evidence type="ECO:0000256" key="1">
    <source>
        <dbReference type="SAM" id="MobiDB-lite"/>
    </source>
</evidence>